<evidence type="ECO:0000256" key="3">
    <source>
        <dbReference type="ARBA" id="ARBA00022603"/>
    </source>
</evidence>
<dbReference type="InterPro" id="IPR003682">
    <property type="entry name" value="rRNA_ssu_MeTfrase_G"/>
</dbReference>
<dbReference type="HAMAP" id="MF_00074">
    <property type="entry name" value="16SrRNA_methyltr_G"/>
    <property type="match status" value="1"/>
</dbReference>
<accession>A0AAV1E0N3</accession>
<proteinExistence type="inferred from homology"/>
<organism evidence="6 7">
    <name type="scientific">Oldenlandia corymbosa var. corymbosa</name>
    <dbReference type="NCBI Taxonomy" id="529605"/>
    <lineage>
        <taxon>Eukaryota</taxon>
        <taxon>Viridiplantae</taxon>
        <taxon>Streptophyta</taxon>
        <taxon>Embryophyta</taxon>
        <taxon>Tracheophyta</taxon>
        <taxon>Spermatophyta</taxon>
        <taxon>Magnoliopsida</taxon>
        <taxon>eudicotyledons</taxon>
        <taxon>Gunneridae</taxon>
        <taxon>Pentapetalae</taxon>
        <taxon>asterids</taxon>
        <taxon>lamiids</taxon>
        <taxon>Gentianales</taxon>
        <taxon>Rubiaceae</taxon>
        <taxon>Rubioideae</taxon>
        <taxon>Spermacoceae</taxon>
        <taxon>Hedyotis-Oldenlandia complex</taxon>
        <taxon>Oldenlandia</taxon>
    </lineage>
</organism>
<keyword evidence="2" id="KW-0698">rRNA processing</keyword>
<evidence type="ECO:0000313" key="7">
    <source>
        <dbReference type="Proteomes" id="UP001161247"/>
    </source>
</evidence>
<dbReference type="InterPro" id="IPR029063">
    <property type="entry name" value="SAM-dependent_MTases_sf"/>
</dbReference>
<dbReference type="EMBL" id="OX459124">
    <property type="protein sequence ID" value="CAI9112518.1"/>
    <property type="molecule type" value="Genomic_DNA"/>
</dbReference>
<name>A0AAV1E0N3_OLDCO</name>
<dbReference type="CDD" id="cd02440">
    <property type="entry name" value="AdoMet_MTases"/>
    <property type="match status" value="1"/>
</dbReference>
<dbReference type="Pfam" id="PF02527">
    <property type="entry name" value="GidB"/>
    <property type="match status" value="1"/>
</dbReference>
<dbReference type="NCBIfam" id="TIGR00138">
    <property type="entry name" value="rsmG_gidB"/>
    <property type="match status" value="1"/>
</dbReference>
<keyword evidence="3" id="KW-0489">Methyltransferase</keyword>
<evidence type="ECO:0000256" key="1">
    <source>
        <dbReference type="ARBA" id="ARBA00022490"/>
    </source>
</evidence>
<sequence>MILPGRSRICRVSIAPFSLGYFVKHHPTSPSRPFFSFTFKFNSNGRKPQSFTTTATRETSLLHTLTSTQQQQVELYIHSLLQWNQKMNLTAVKDENEAMERHVEDSLAIIEPITSSYLSHCGTSCENLNLIDVGTGAGLPGVILAIACPGWKLTLLESMRKRCDFLEHAVSVTGLSNVQVIRERAENLGHKPGLREVFDIAVARAVAEMRILAEYCLPLVRVGGLFVAAKGHDPQEEVKRAERAIKLMGASLLPTFTGLLPCLSLSQNFVYILTAVESNIITHAFNGILLMLFRICLACCPIS</sequence>
<evidence type="ECO:0000256" key="5">
    <source>
        <dbReference type="ARBA" id="ARBA00022691"/>
    </source>
</evidence>
<keyword evidence="4" id="KW-0808">Transferase</keyword>
<evidence type="ECO:0000256" key="2">
    <source>
        <dbReference type="ARBA" id="ARBA00022552"/>
    </source>
</evidence>
<protein>
    <submittedName>
        <fullName evidence="6">OLC1v1012977C1</fullName>
    </submittedName>
</protein>
<dbReference type="GO" id="GO:0005829">
    <property type="term" value="C:cytosol"/>
    <property type="evidence" value="ECO:0007669"/>
    <property type="project" value="TreeGrafter"/>
</dbReference>
<evidence type="ECO:0000313" key="6">
    <source>
        <dbReference type="EMBL" id="CAI9112518.1"/>
    </source>
</evidence>
<dbReference type="GO" id="GO:0070043">
    <property type="term" value="F:rRNA (guanine-N7-)-methyltransferase activity"/>
    <property type="evidence" value="ECO:0007669"/>
    <property type="project" value="TreeGrafter"/>
</dbReference>
<keyword evidence="1" id="KW-0963">Cytoplasm</keyword>
<keyword evidence="5" id="KW-0949">S-adenosyl-L-methionine</keyword>
<keyword evidence="7" id="KW-1185">Reference proteome</keyword>
<dbReference type="Gene3D" id="3.40.50.150">
    <property type="entry name" value="Vaccinia Virus protein VP39"/>
    <property type="match status" value="1"/>
</dbReference>
<dbReference type="SUPFAM" id="SSF53335">
    <property type="entry name" value="S-adenosyl-L-methionine-dependent methyltransferases"/>
    <property type="match status" value="1"/>
</dbReference>
<dbReference type="PANTHER" id="PTHR31760">
    <property type="entry name" value="S-ADENOSYL-L-METHIONINE-DEPENDENT METHYLTRANSFERASES SUPERFAMILY PROTEIN"/>
    <property type="match status" value="1"/>
</dbReference>
<dbReference type="Proteomes" id="UP001161247">
    <property type="component" value="Chromosome 7"/>
</dbReference>
<dbReference type="FunFam" id="3.40.50.150:FF:000041">
    <property type="entry name" value="Ribosomal RNA small subunit methyltransferase G"/>
    <property type="match status" value="1"/>
</dbReference>
<evidence type="ECO:0000256" key="4">
    <source>
        <dbReference type="ARBA" id="ARBA00022679"/>
    </source>
</evidence>
<reference evidence="6" key="1">
    <citation type="submission" date="2023-03" db="EMBL/GenBank/DDBJ databases">
        <authorList>
            <person name="Julca I."/>
        </authorList>
    </citation>
    <scope>NUCLEOTIDE SEQUENCE</scope>
</reference>
<dbReference type="AlphaFoldDB" id="A0AAV1E0N3"/>
<gene>
    <name evidence="6" type="ORF">OLC1_LOCUS19700</name>
</gene>
<dbReference type="PANTHER" id="PTHR31760:SF0">
    <property type="entry name" value="S-ADENOSYL-L-METHIONINE-DEPENDENT METHYLTRANSFERASES SUPERFAMILY PROTEIN"/>
    <property type="match status" value="1"/>
</dbReference>